<dbReference type="AlphaFoldDB" id="A0A8B9U9I7"/>
<evidence type="ECO:0000256" key="13">
    <source>
        <dbReference type="ARBA" id="ARBA00023214"/>
    </source>
</evidence>
<evidence type="ECO:0000256" key="7">
    <source>
        <dbReference type="ARBA" id="ARBA00022989"/>
    </source>
</evidence>
<keyword evidence="3" id="KW-0813">Transport</keyword>
<dbReference type="InterPro" id="IPR004841">
    <property type="entry name" value="AA-permease/SLC12A_dom"/>
</dbReference>
<dbReference type="InterPro" id="IPR013612">
    <property type="entry name" value="AA_permease_N"/>
</dbReference>
<feature type="transmembrane region" description="Helical" evidence="14">
    <location>
        <begin position="235"/>
        <end position="256"/>
    </location>
</feature>
<sequence length="928" mass="101549">YPRAGAVCVGLAAVFHNKSRWELNIPGPGLEASSAPCFSAALSLGLNLQSGTQLSASTLCTRTFGYNTLDVVPAYEHYANSKGVGEARRGRPSLADLRSSLEVRPVPMSPGCALPGCWVMLLRGHRWVPSVLSHTALTWLIILMSVAVTTITGLSISAISTNGKVKSGTASPAPQPHQTPQTWRFASRPVMVPPPQEHDALMVDPTNDIRIIGVVTVTLLLGRVTLAGMEWEAKAQVLFFLVILVSFANYLVGTVIPATTEKQAKGFFGYRANIFVQNLVPSWRGPEGSFFSLFSIFFPLATSILAGANISGDLKDPAVAIPKGTLMAIFWTTISYLLLSATVGACVVRDASGSLNDSVPLGLPSCEGLACGFGWNFTDCAQRHSCPYRLSNHYQVTSMVSGFGPLITAGIFGATLSSALACLVSTPKVFQCLCKDQFYPPIGFFGKGYGKNKNSKWAALFGAAISVLIMFLLTWWAALIALGIVAFLLGYVLYKKPDVNWGSSMQASSYNMALSYSVGLSEVDEHIKNYRPQCLVLTRPPNFCLALVDFVGTFTKNLSLMICGNVLIVSGAGLCPGCELSSDGHSRWLLKRKIKAFYTDVLAAGLGKMRPNILALGYRRDWQAATPQSLEDYVGILHDAFDFKYGVCLLRMKEGLNVSRVVQAHSECREMGPMGLVPMQRLQWDVTDAEFGCSWGSHPTAHAPLLPPQLIKFRAGPRAPVTDPGELVAEQQASTVFQSQQGKKTIDIYWLFDDGGLTLLIPYLLGRKKRWGKCKIRVFVSGQINRMDEERKAYVPDRYRVGAPARHSPDMFLKIRHLPSSSRSIKRFDDLVAPFRLNDGFKDEAAVGEMRHGCPRKISDEELRKHRAKVCHALTEAAPSRSTLPVGRKGRCPSSLYMAWLESLSRDLRPPIILTRGNQENVLTFYCQ</sequence>
<dbReference type="Proteomes" id="UP000694549">
    <property type="component" value="Unplaced"/>
</dbReference>
<feature type="transmembrane region" description="Helical" evidence="14">
    <location>
        <begin position="136"/>
        <end position="159"/>
    </location>
</feature>
<evidence type="ECO:0000256" key="8">
    <source>
        <dbReference type="ARBA" id="ARBA00023053"/>
    </source>
</evidence>
<dbReference type="GO" id="GO:0008511">
    <property type="term" value="F:sodium:potassium:chloride symporter activity"/>
    <property type="evidence" value="ECO:0007669"/>
    <property type="project" value="TreeGrafter"/>
</dbReference>
<proteinExistence type="inferred from homology"/>
<feature type="transmembrane region" description="Helical" evidence="14">
    <location>
        <begin position="290"/>
        <end position="308"/>
    </location>
</feature>
<dbReference type="Gene3D" id="1.20.1740.10">
    <property type="entry name" value="Amino acid/polyamine transporter I"/>
    <property type="match status" value="1"/>
</dbReference>
<dbReference type="GO" id="GO:1990573">
    <property type="term" value="P:potassium ion import across plasma membrane"/>
    <property type="evidence" value="ECO:0007669"/>
    <property type="project" value="TreeGrafter"/>
</dbReference>
<evidence type="ECO:0000256" key="12">
    <source>
        <dbReference type="ARBA" id="ARBA00023201"/>
    </source>
</evidence>
<evidence type="ECO:0000256" key="3">
    <source>
        <dbReference type="ARBA" id="ARBA00022448"/>
    </source>
</evidence>
<evidence type="ECO:0000313" key="19">
    <source>
        <dbReference type="Proteomes" id="UP000694549"/>
    </source>
</evidence>
<dbReference type="Pfam" id="PF00324">
    <property type="entry name" value="AA_permease"/>
    <property type="match status" value="1"/>
</dbReference>
<evidence type="ECO:0000256" key="10">
    <source>
        <dbReference type="ARBA" id="ARBA00023136"/>
    </source>
</evidence>
<dbReference type="InterPro" id="IPR002948">
    <property type="entry name" value="SLC12A3"/>
</dbReference>
<dbReference type="GO" id="GO:0055064">
    <property type="term" value="P:chloride ion homeostasis"/>
    <property type="evidence" value="ECO:0007669"/>
    <property type="project" value="TreeGrafter"/>
</dbReference>
<dbReference type="PANTHER" id="PTHR11827">
    <property type="entry name" value="SOLUTE CARRIER FAMILY 12, CATION COTRANSPORTERS"/>
    <property type="match status" value="1"/>
</dbReference>
<comment type="similarity">
    <text evidence="2">Belongs to the SLC12A transporter family.</text>
</comment>
<dbReference type="InterPro" id="IPR004842">
    <property type="entry name" value="SLC12A_fam"/>
</dbReference>
<dbReference type="InterPro" id="IPR018491">
    <property type="entry name" value="SLC12_C"/>
</dbReference>
<keyword evidence="4" id="KW-1003">Cell membrane</keyword>
<feature type="domain" description="Amino acid permease N-terminal" evidence="17">
    <location>
        <begin position="56"/>
        <end position="102"/>
    </location>
</feature>
<evidence type="ECO:0000259" key="17">
    <source>
        <dbReference type="Pfam" id="PF08403"/>
    </source>
</evidence>
<dbReference type="GO" id="GO:0055078">
    <property type="term" value="P:sodium ion homeostasis"/>
    <property type="evidence" value="ECO:0007669"/>
    <property type="project" value="TreeGrafter"/>
</dbReference>
<organism evidence="18 19">
    <name type="scientific">Anas zonorhyncha</name>
    <name type="common">Eastern spot-billed duck</name>
    <dbReference type="NCBI Taxonomy" id="75864"/>
    <lineage>
        <taxon>Eukaryota</taxon>
        <taxon>Metazoa</taxon>
        <taxon>Chordata</taxon>
        <taxon>Craniata</taxon>
        <taxon>Vertebrata</taxon>
        <taxon>Euteleostomi</taxon>
        <taxon>Archelosauria</taxon>
        <taxon>Archosauria</taxon>
        <taxon>Dinosauria</taxon>
        <taxon>Saurischia</taxon>
        <taxon>Theropoda</taxon>
        <taxon>Coelurosauria</taxon>
        <taxon>Aves</taxon>
        <taxon>Neognathae</taxon>
        <taxon>Galloanserae</taxon>
        <taxon>Anseriformes</taxon>
        <taxon>Anatidae</taxon>
        <taxon>Anatinae</taxon>
        <taxon>Anas</taxon>
    </lineage>
</organism>
<dbReference type="GO" id="GO:0055075">
    <property type="term" value="P:potassium ion homeostasis"/>
    <property type="evidence" value="ECO:0007669"/>
    <property type="project" value="TreeGrafter"/>
</dbReference>
<comment type="subcellular location">
    <subcellularLocation>
        <location evidence="1">Cell membrane</location>
        <topology evidence="1">Multi-pass membrane protein</topology>
    </subcellularLocation>
</comment>
<feature type="transmembrane region" description="Helical" evidence="14">
    <location>
        <begin position="211"/>
        <end position="229"/>
    </location>
</feature>
<keyword evidence="7 14" id="KW-1133">Transmembrane helix</keyword>
<keyword evidence="5 14" id="KW-0812">Transmembrane</keyword>
<feature type="domain" description="SLC12A transporter C-terminal" evidence="16">
    <location>
        <begin position="546"/>
        <end position="667"/>
    </location>
</feature>
<feature type="transmembrane region" description="Helical" evidence="14">
    <location>
        <begin position="461"/>
        <end position="494"/>
    </location>
</feature>
<name>A0A8B9U9I7_9AVES</name>
<dbReference type="PRINTS" id="PR01230">
    <property type="entry name" value="NACLTRNSPORT"/>
</dbReference>
<evidence type="ECO:0000256" key="14">
    <source>
        <dbReference type="SAM" id="Phobius"/>
    </source>
</evidence>
<accession>A0A8B9U9I7</accession>
<dbReference type="PANTHER" id="PTHR11827:SF9">
    <property type="entry name" value="SOLUTE CARRIER FAMILY 12 MEMBER 3"/>
    <property type="match status" value="1"/>
</dbReference>
<keyword evidence="8" id="KW-0915">Sodium</keyword>
<dbReference type="Pfam" id="PF03522">
    <property type="entry name" value="SLC12"/>
    <property type="match status" value="2"/>
</dbReference>
<evidence type="ECO:0000313" key="18">
    <source>
        <dbReference type="Ensembl" id="ENSAZOP00000005969.1"/>
    </source>
</evidence>
<evidence type="ECO:0000256" key="6">
    <source>
        <dbReference type="ARBA" id="ARBA00022847"/>
    </source>
</evidence>
<dbReference type="Ensembl" id="ENSAZOT00000006384.1">
    <property type="protein sequence ID" value="ENSAZOP00000005969.1"/>
    <property type="gene ID" value="ENSAZOG00000003811.1"/>
</dbReference>
<evidence type="ECO:0000256" key="1">
    <source>
        <dbReference type="ARBA" id="ARBA00004651"/>
    </source>
</evidence>
<keyword evidence="13" id="KW-0868">Chloride</keyword>
<feature type="transmembrane region" description="Helical" evidence="14">
    <location>
        <begin position="328"/>
        <end position="348"/>
    </location>
</feature>
<keyword evidence="9" id="KW-0406">Ion transport</keyword>
<keyword evidence="11" id="KW-0325">Glycoprotein</keyword>
<feature type="domain" description="SLC12A transporter C-terminal" evidence="16">
    <location>
        <begin position="731"/>
        <end position="927"/>
    </location>
</feature>
<dbReference type="Pfam" id="PF08403">
    <property type="entry name" value="AA_permease_N"/>
    <property type="match status" value="1"/>
</dbReference>
<evidence type="ECO:0000259" key="15">
    <source>
        <dbReference type="Pfam" id="PF00324"/>
    </source>
</evidence>
<dbReference type="GO" id="GO:0016324">
    <property type="term" value="C:apical plasma membrane"/>
    <property type="evidence" value="ECO:0007669"/>
    <property type="project" value="TreeGrafter"/>
</dbReference>
<evidence type="ECO:0000256" key="4">
    <source>
        <dbReference type="ARBA" id="ARBA00022475"/>
    </source>
</evidence>
<reference evidence="18" key="1">
    <citation type="submission" date="2025-08" db="UniProtKB">
        <authorList>
            <consortium name="Ensembl"/>
        </authorList>
    </citation>
    <scope>IDENTIFICATION</scope>
</reference>
<feature type="domain" description="Amino acid permease/ SLC12A" evidence="15">
    <location>
        <begin position="210"/>
        <end position="453"/>
    </location>
</feature>
<keyword evidence="6" id="KW-0769">Symport</keyword>
<reference evidence="18" key="2">
    <citation type="submission" date="2025-09" db="UniProtKB">
        <authorList>
            <consortium name="Ensembl"/>
        </authorList>
    </citation>
    <scope>IDENTIFICATION</scope>
</reference>
<keyword evidence="12" id="KW-0739">Sodium transport</keyword>
<evidence type="ECO:0000256" key="9">
    <source>
        <dbReference type="ARBA" id="ARBA00023065"/>
    </source>
</evidence>
<protein>
    <submittedName>
        <fullName evidence="18">Solute carrier family 12 member 3</fullName>
    </submittedName>
</protein>
<evidence type="ECO:0000256" key="2">
    <source>
        <dbReference type="ARBA" id="ARBA00010593"/>
    </source>
</evidence>
<evidence type="ECO:0000259" key="16">
    <source>
        <dbReference type="Pfam" id="PF03522"/>
    </source>
</evidence>
<evidence type="ECO:0000256" key="5">
    <source>
        <dbReference type="ARBA" id="ARBA00022692"/>
    </source>
</evidence>
<keyword evidence="10 14" id="KW-0472">Membrane</keyword>
<keyword evidence="19" id="KW-1185">Reference proteome</keyword>
<dbReference type="GO" id="GO:0006884">
    <property type="term" value="P:cell volume homeostasis"/>
    <property type="evidence" value="ECO:0007669"/>
    <property type="project" value="TreeGrafter"/>
</dbReference>
<evidence type="ECO:0000256" key="11">
    <source>
        <dbReference type="ARBA" id="ARBA00023180"/>
    </source>
</evidence>